<feature type="domain" description="Histone deacetylase" evidence="2">
    <location>
        <begin position="41"/>
        <end position="326"/>
    </location>
</feature>
<evidence type="ECO:0000313" key="4">
    <source>
        <dbReference type="Proteomes" id="UP000005835"/>
    </source>
</evidence>
<evidence type="ECO:0000313" key="3">
    <source>
        <dbReference type="EMBL" id="EKB32272.1"/>
    </source>
</evidence>
<name>K1JXB1_9BURK</name>
<dbReference type="EMBL" id="ADMG01000006">
    <property type="protein sequence ID" value="EKB32272.1"/>
    <property type="molecule type" value="Genomic_DNA"/>
</dbReference>
<keyword evidence="4" id="KW-1185">Reference proteome</keyword>
<dbReference type="InterPro" id="IPR037138">
    <property type="entry name" value="His_deacetylse_dom_sf"/>
</dbReference>
<protein>
    <recommendedName>
        <fullName evidence="2">Histone deacetylase domain-containing protein</fullName>
    </recommendedName>
</protein>
<dbReference type="CDD" id="cd11599">
    <property type="entry name" value="HDAC_classII_2"/>
    <property type="match status" value="1"/>
</dbReference>
<dbReference type="PANTHER" id="PTHR10625:SF10">
    <property type="entry name" value="HISTONE DEACETYLASE HDAC1"/>
    <property type="match status" value="1"/>
</dbReference>
<dbReference type="AlphaFoldDB" id="K1JXB1"/>
<dbReference type="PRINTS" id="PR01270">
    <property type="entry name" value="HDASUPER"/>
</dbReference>
<evidence type="ECO:0000259" key="2">
    <source>
        <dbReference type="Pfam" id="PF00850"/>
    </source>
</evidence>
<accession>K1JXB1</accession>
<dbReference type="STRING" id="742823.HMPREF9465_00122"/>
<dbReference type="InterPro" id="IPR023696">
    <property type="entry name" value="Ureohydrolase_dom_sf"/>
</dbReference>
<dbReference type="GO" id="GO:0040029">
    <property type="term" value="P:epigenetic regulation of gene expression"/>
    <property type="evidence" value="ECO:0007669"/>
    <property type="project" value="TreeGrafter"/>
</dbReference>
<dbReference type="Proteomes" id="UP000005835">
    <property type="component" value="Unassembled WGS sequence"/>
</dbReference>
<dbReference type="Gene3D" id="3.40.800.20">
    <property type="entry name" value="Histone deacetylase domain"/>
    <property type="match status" value="1"/>
</dbReference>
<dbReference type="PANTHER" id="PTHR10625">
    <property type="entry name" value="HISTONE DEACETYLASE HDAC1-RELATED"/>
    <property type="match status" value="1"/>
</dbReference>
<reference evidence="3 4" key="1">
    <citation type="submission" date="2012-05" db="EMBL/GenBank/DDBJ databases">
        <title>The Genome Sequence of Sutterella wadsworthensis 2_1_59BFAA.</title>
        <authorList>
            <consortium name="The Broad Institute Genome Sequencing Platform"/>
            <person name="Earl A."/>
            <person name="Ward D."/>
            <person name="Feldgarden M."/>
            <person name="Gevers D."/>
            <person name="Daigneault M."/>
            <person name="Strauss J."/>
            <person name="Allen-Vercoe E."/>
            <person name="Walker B."/>
            <person name="Young S.K."/>
            <person name="Zeng Q."/>
            <person name="Gargeya S."/>
            <person name="Fitzgerald M."/>
            <person name="Haas B."/>
            <person name="Abouelleil A."/>
            <person name="Alvarado L."/>
            <person name="Arachchi H.M."/>
            <person name="Berlin A.M."/>
            <person name="Chapman S.B."/>
            <person name="Goldberg J."/>
            <person name="Griggs A."/>
            <person name="Gujja S."/>
            <person name="Hansen M."/>
            <person name="Howarth C."/>
            <person name="Imamovic A."/>
            <person name="Larimer J."/>
            <person name="McCowen C."/>
            <person name="Montmayeur A."/>
            <person name="Murphy C."/>
            <person name="Neiman D."/>
            <person name="Pearson M."/>
            <person name="Priest M."/>
            <person name="Roberts A."/>
            <person name="Saif S."/>
            <person name="Shea T."/>
            <person name="Sisk P."/>
            <person name="Sykes S."/>
            <person name="Wortman J."/>
            <person name="Nusbaum C."/>
            <person name="Birren B."/>
        </authorList>
    </citation>
    <scope>NUCLEOTIDE SEQUENCE [LARGE SCALE GENOMIC DNA]</scope>
    <source>
        <strain evidence="3 4">2_1_59BFAA</strain>
    </source>
</reference>
<dbReference type="InterPro" id="IPR000286">
    <property type="entry name" value="HDACs"/>
</dbReference>
<dbReference type="OrthoDB" id="9808367at2"/>
<dbReference type="InterPro" id="IPR023801">
    <property type="entry name" value="His_deacetylse_dom"/>
</dbReference>
<gene>
    <name evidence="3" type="ORF">HMPREF9465_00122</name>
</gene>
<organism evidence="3 4">
    <name type="scientific">Sutterella wadsworthensis 2_1_59BFAA</name>
    <dbReference type="NCBI Taxonomy" id="742823"/>
    <lineage>
        <taxon>Bacteria</taxon>
        <taxon>Pseudomonadati</taxon>
        <taxon>Pseudomonadota</taxon>
        <taxon>Betaproteobacteria</taxon>
        <taxon>Burkholderiales</taxon>
        <taxon>Sutterellaceae</taxon>
        <taxon>Sutterella</taxon>
    </lineage>
</organism>
<comment type="similarity">
    <text evidence="1">Belongs to the histone deacetylase family.</text>
</comment>
<evidence type="ECO:0000256" key="1">
    <source>
        <dbReference type="ARBA" id="ARBA00005947"/>
    </source>
</evidence>
<dbReference type="Pfam" id="PF00850">
    <property type="entry name" value="Hist_deacetyl"/>
    <property type="match status" value="1"/>
</dbReference>
<dbReference type="eggNOG" id="COG0123">
    <property type="taxonomic scope" value="Bacteria"/>
</dbReference>
<comment type="caution">
    <text evidence="3">The sequence shown here is derived from an EMBL/GenBank/DDBJ whole genome shotgun (WGS) entry which is preliminary data.</text>
</comment>
<sequence length="335" mass="37017">MNAANNKNRPLQMINQTDVRPLTGYFTHDRIAVPNPLPEAPERPERLDVIERNMLALGMDALVRVHYAKPAPIESVILAHDLEYVRRLEAASAGDPAALATFDAPDTRVGPDTFDAAMKSAGAVVEAVDELYAGRIKNAFCGVRPPGHHAARAEARGFCYLNNVAIGAYWAMRRHGARRVAIVDFDAHHGDGTEEIVANHPDIRFMSLFQWPLYPHRMMEPTPKNVVVSPVAAGADGAVFTDILENVWLPQLEAFRPDIIFVSAGFDAHVEEQMAQLKVKELDYARITRRLLDAADVLCEGRLVSVLEGGYAVRSLARSVMAHLNMLVMRGRTAR</sequence>
<dbReference type="PATRIC" id="fig|742823.3.peg.124"/>
<dbReference type="GO" id="GO:0004407">
    <property type="term" value="F:histone deacetylase activity"/>
    <property type="evidence" value="ECO:0007669"/>
    <property type="project" value="TreeGrafter"/>
</dbReference>
<proteinExistence type="inferred from homology"/>
<dbReference type="HOGENOM" id="CLU_007727_8_1_4"/>
<dbReference type="SUPFAM" id="SSF52768">
    <property type="entry name" value="Arginase/deacetylase"/>
    <property type="match status" value="1"/>
</dbReference>